<dbReference type="EMBL" id="AGDY01000004">
    <property type="protein sequence ID" value="EMB23820.1"/>
    <property type="molecule type" value="Genomic_DNA"/>
</dbReference>
<keyword evidence="4 18" id="KW-0808">Transferase</keyword>
<dbReference type="SMART" id="SM00981">
    <property type="entry name" value="THUMP"/>
    <property type="match status" value="1"/>
</dbReference>
<evidence type="ECO:0000256" key="6">
    <source>
        <dbReference type="ARBA" id="ARBA00022840"/>
    </source>
</evidence>
<feature type="binding site" evidence="18">
    <location>
        <position position="326"/>
    </location>
    <ligand>
        <name>ATP</name>
        <dbReference type="ChEBI" id="CHEBI:30616"/>
    </ligand>
</feature>
<dbReference type="EC" id="2.8.1.4" evidence="13 18"/>
<dbReference type="Gene3D" id="3.40.50.620">
    <property type="entry name" value="HUPs"/>
    <property type="match status" value="1"/>
</dbReference>
<comment type="subcellular location">
    <subcellularLocation>
        <location evidence="1 18">Cytoplasm</location>
    </subcellularLocation>
</comment>
<evidence type="ECO:0000256" key="9">
    <source>
        <dbReference type="ARBA" id="ARBA00050570"/>
    </source>
</evidence>
<evidence type="ECO:0000256" key="11">
    <source>
        <dbReference type="ARBA" id="ARBA00058382"/>
    </source>
</evidence>
<evidence type="ECO:0000256" key="2">
    <source>
        <dbReference type="ARBA" id="ARBA00022490"/>
    </source>
</evidence>
<dbReference type="Proteomes" id="UP000011701">
    <property type="component" value="Chromosome"/>
</dbReference>
<dbReference type="InterPro" id="IPR049962">
    <property type="entry name" value="THUMP_ThiI"/>
</dbReference>
<comment type="caution">
    <text evidence="20">The sequence shown here is derived from an EMBL/GenBank/DDBJ whole genome shotgun (WGS) entry which is preliminary data.</text>
</comment>
<dbReference type="PANTHER" id="PTHR43209">
    <property type="entry name" value="TRNA SULFURTRANSFERASE"/>
    <property type="match status" value="1"/>
</dbReference>
<evidence type="ECO:0000256" key="18">
    <source>
        <dbReference type="HAMAP-Rule" id="MF_00021"/>
    </source>
</evidence>
<dbReference type="Pfam" id="PF02568">
    <property type="entry name" value="ThiI"/>
    <property type="match status" value="1"/>
</dbReference>
<evidence type="ECO:0000256" key="16">
    <source>
        <dbReference type="ARBA" id="ARBA00077849"/>
    </source>
</evidence>
<evidence type="ECO:0000256" key="17">
    <source>
        <dbReference type="ARBA" id="ARBA00080570"/>
    </source>
</evidence>
<keyword evidence="7 18" id="KW-0694">RNA-binding</keyword>
<dbReference type="GO" id="GO:0052837">
    <property type="term" value="P:thiazole biosynthetic process"/>
    <property type="evidence" value="ECO:0007669"/>
    <property type="project" value="TreeGrafter"/>
</dbReference>
<dbReference type="GO" id="GO:0009228">
    <property type="term" value="P:thiamine biosynthetic process"/>
    <property type="evidence" value="ECO:0007669"/>
    <property type="project" value="UniProtKB-KW"/>
</dbReference>
<comment type="catalytic activity">
    <reaction evidence="10 18">
        <text>[ThiS sulfur-carrier protein]-C-terminal Gly-Gly-AMP + S-sulfanyl-L-cysteinyl-[cysteine desulfurase] + AH2 = [ThiS sulfur-carrier protein]-C-terminal-Gly-aminoethanethioate + L-cysteinyl-[cysteine desulfurase] + A + AMP + 2 H(+)</text>
        <dbReference type="Rhea" id="RHEA:43340"/>
        <dbReference type="Rhea" id="RHEA-COMP:12157"/>
        <dbReference type="Rhea" id="RHEA-COMP:12158"/>
        <dbReference type="Rhea" id="RHEA-COMP:12910"/>
        <dbReference type="Rhea" id="RHEA-COMP:19908"/>
        <dbReference type="ChEBI" id="CHEBI:13193"/>
        <dbReference type="ChEBI" id="CHEBI:15378"/>
        <dbReference type="ChEBI" id="CHEBI:17499"/>
        <dbReference type="ChEBI" id="CHEBI:29950"/>
        <dbReference type="ChEBI" id="CHEBI:61963"/>
        <dbReference type="ChEBI" id="CHEBI:90618"/>
        <dbReference type="ChEBI" id="CHEBI:232372"/>
        <dbReference type="ChEBI" id="CHEBI:456215"/>
    </reaction>
</comment>
<dbReference type="GO" id="GO:0140741">
    <property type="term" value="F:tRNA-uracil-4 sulfurtransferase activity"/>
    <property type="evidence" value="ECO:0007669"/>
    <property type="project" value="UniProtKB-EC"/>
</dbReference>
<dbReference type="InterPro" id="IPR049961">
    <property type="entry name" value="ThiI_N"/>
</dbReference>
<dbReference type="Pfam" id="PF02926">
    <property type="entry name" value="THUMP"/>
    <property type="match status" value="1"/>
</dbReference>
<evidence type="ECO:0000256" key="5">
    <source>
        <dbReference type="ARBA" id="ARBA00022741"/>
    </source>
</evidence>
<keyword evidence="3 18" id="KW-0820">tRNA-binding</keyword>
<comment type="similarity">
    <text evidence="12 18">Belongs to the ThiI family.</text>
</comment>
<comment type="function">
    <text evidence="11 18">Catalyzes the ATP-dependent transfer of a sulfur to tRNA to produce 4-thiouridine in position 8 of tRNAs, which functions as a near-UV photosensor. Also catalyzes the transfer of sulfur to the sulfur carrier protein ThiS, forming ThiS-thiocarboxylate. This is a step in the synthesis of thiazole, in the thiamine biosynthesis pathway. The sulfur is donated as persulfide by IscS.</text>
</comment>
<dbReference type="GO" id="GO:0004810">
    <property type="term" value="F:CCA tRNA nucleotidyltransferase activity"/>
    <property type="evidence" value="ECO:0007669"/>
    <property type="project" value="InterPro"/>
</dbReference>
<comment type="pathway">
    <text evidence="18">Cofactor biosynthesis; thiamine diphosphate biosynthesis.</text>
</comment>
<dbReference type="GO" id="GO:0009229">
    <property type="term" value="P:thiamine diphosphate biosynthetic process"/>
    <property type="evidence" value="ECO:0007669"/>
    <property type="project" value="UniProtKB-UniRule"/>
</dbReference>
<evidence type="ECO:0000256" key="4">
    <source>
        <dbReference type="ARBA" id="ARBA00022679"/>
    </source>
</evidence>
<evidence type="ECO:0000256" key="12">
    <source>
        <dbReference type="ARBA" id="ARBA00061472"/>
    </source>
</evidence>
<dbReference type="HOGENOM" id="CLU_037952_4_0_12"/>
<dbReference type="CDD" id="cd01712">
    <property type="entry name" value="PPase_ThiI"/>
    <property type="match status" value="1"/>
</dbReference>
<feature type="binding site" evidence="18">
    <location>
        <position position="295"/>
    </location>
    <ligand>
        <name>ATP</name>
        <dbReference type="ChEBI" id="CHEBI:30616"/>
    </ligand>
</feature>
<evidence type="ECO:0000256" key="3">
    <source>
        <dbReference type="ARBA" id="ARBA00022555"/>
    </source>
</evidence>
<evidence type="ECO:0000256" key="10">
    <source>
        <dbReference type="ARBA" id="ARBA00052330"/>
    </source>
</evidence>
<comment type="catalytic activity">
    <reaction evidence="9 18">
        <text>[ThiI sulfur-carrier protein]-S-sulfanyl-L-cysteine + a uridine in tRNA + 2 reduced [2Fe-2S]-[ferredoxin] + ATP + H(+) = [ThiI sulfur-carrier protein]-L-cysteine + a 4-thiouridine in tRNA + 2 oxidized [2Fe-2S]-[ferredoxin] + AMP + diphosphate</text>
        <dbReference type="Rhea" id="RHEA:24176"/>
        <dbReference type="Rhea" id="RHEA-COMP:10000"/>
        <dbReference type="Rhea" id="RHEA-COMP:10001"/>
        <dbReference type="Rhea" id="RHEA-COMP:13337"/>
        <dbReference type="Rhea" id="RHEA-COMP:13338"/>
        <dbReference type="Rhea" id="RHEA-COMP:13339"/>
        <dbReference type="Rhea" id="RHEA-COMP:13340"/>
        <dbReference type="ChEBI" id="CHEBI:15378"/>
        <dbReference type="ChEBI" id="CHEBI:29950"/>
        <dbReference type="ChEBI" id="CHEBI:30616"/>
        <dbReference type="ChEBI" id="CHEBI:33019"/>
        <dbReference type="ChEBI" id="CHEBI:33737"/>
        <dbReference type="ChEBI" id="CHEBI:33738"/>
        <dbReference type="ChEBI" id="CHEBI:61963"/>
        <dbReference type="ChEBI" id="CHEBI:65315"/>
        <dbReference type="ChEBI" id="CHEBI:136798"/>
        <dbReference type="ChEBI" id="CHEBI:456215"/>
        <dbReference type="EC" id="2.8.1.4"/>
    </reaction>
</comment>
<evidence type="ECO:0000259" key="19">
    <source>
        <dbReference type="PROSITE" id="PS51165"/>
    </source>
</evidence>
<keyword evidence="5 18" id="KW-0547">Nucleotide-binding</keyword>
<dbReference type="UniPathway" id="UPA00060"/>
<dbReference type="InterPro" id="IPR054173">
    <property type="entry name" value="ThiI_fer"/>
</dbReference>
<dbReference type="SUPFAM" id="SSF143437">
    <property type="entry name" value="THUMP domain-like"/>
    <property type="match status" value="1"/>
</dbReference>
<dbReference type="AlphaFoldDB" id="A0A0F6MS80"/>
<keyword evidence="8 18" id="KW-0784">Thiamine biosynthesis</keyword>
<dbReference type="PATRIC" id="fig|999434.4.peg.998"/>
<dbReference type="SUPFAM" id="SSF52402">
    <property type="entry name" value="Adenine nucleotide alpha hydrolases-like"/>
    <property type="match status" value="1"/>
</dbReference>
<name>A0A0F6MS80_TREDN</name>
<dbReference type="InterPro" id="IPR014729">
    <property type="entry name" value="Rossmann-like_a/b/a_fold"/>
</dbReference>
<evidence type="ECO:0000313" key="20">
    <source>
        <dbReference type="EMBL" id="EMB23820.1"/>
    </source>
</evidence>
<evidence type="ECO:0000256" key="14">
    <source>
        <dbReference type="ARBA" id="ARBA00071867"/>
    </source>
</evidence>
<dbReference type="NCBIfam" id="TIGR00342">
    <property type="entry name" value="tRNA uracil 4-sulfurtransferase ThiI"/>
    <property type="match status" value="1"/>
</dbReference>
<dbReference type="HAMAP" id="MF_00021">
    <property type="entry name" value="ThiI"/>
    <property type="match status" value="1"/>
</dbReference>
<feature type="domain" description="THUMP" evidence="19">
    <location>
        <begin position="91"/>
        <end position="196"/>
    </location>
</feature>
<keyword evidence="2 18" id="KW-0963">Cytoplasm</keyword>
<dbReference type="PANTHER" id="PTHR43209:SF1">
    <property type="entry name" value="TRNA SULFURTRANSFERASE"/>
    <property type="match status" value="1"/>
</dbReference>
<proteinExistence type="inferred from homology"/>
<dbReference type="InterPro" id="IPR020536">
    <property type="entry name" value="ThiI_AANH"/>
</dbReference>
<keyword evidence="6 18" id="KW-0067">ATP-binding</keyword>
<evidence type="ECO:0000256" key="8">
    <source>
        <dbReference type="ARBA" id="ARBA00022977"/>
    </source>
</evidence>
<evidence type="ECO:0000256" key="1">
    <source>
        <dbReference type="ARBA" id="ARBA00004496"/>
    </source>
</evidence>
<evidence type="ECO:0000256" key="13">
    <source>
        <dbReference type="ARBA" id="ARBA00066827"/>
    </source>
</evidence>
<dbReference type="InterPro" id="IPR050102">
    <property type="entry name" value="tRNA_sulfurtransferase_ThiI"/>
</dbReference>
<reference evidence="20" key="1">
    <citation type="submission" date="2012-01" db="EMBL/GenBank/DDBJ databases">
        <title>The Genome Sequence of Treponema denticola OTK.</title>
        <authorList>
            <consortium name="The Broad Institute Genome Sequencing Platform"/>
            <person name="Earl A."/>
            <person name="Ward D."/>
            <person name="Feldgarden M."/>
            <person name="Gevers D."/>
            <person name="Blanton J.M."/>
            <person name="Fenno C.J."/>
            <person name="Baranova O.V."/>
            <person name="Mathney J."/>
            <person name="Dewhirst F.E."/>
            <person name="Izard J."/>
            <person name="Young S.K."/>
            <person name="Zeng Q."/>
            <person name="Gargeya S."/>
            <person name="Fitzgerald M."/>
            <person name="Haas B."/>
            <person name="Abouelleil A."/>
            <person name="Alvarado L."/>
            <person name="Arachchi H.M."/>
            <person name="Berlin A."/>
            <person name="Chapman S.B."/>
            <person name="Gearin G."/>
            <person name="Goldberg J."/>
            <person name="Griggs A."/>
            <person name="Gujja S."/>
            <person name="Hansen M."/>
            <person name="Heiman D."/>
            <person name="Howarth C."/>
            <person name="Larimer J."/>
            <person name="Lui A."/>
            <person name="MacDonald P.J.P."/>
            <person name="McCowen C."/>
            <person name="Montmayeur A."/>
            <person name="Murphy C."/>
            <person name="Neiman D."/>
            <person name="Pearson M."/>
            <person name="Priest M."/>
            <person name="Roberts A."/>
            <person name="Saif S."/>
            <person name="Shea T."/>
            <person name="Sisk P."/>
            <person name="Stolte C."/>
            <person name="Sykes S."/>
            <person name="Wortman J."/>
            <person name="Nusbaum C."/>
            <person name="Birren B."/>
        </authorList>
    </citation>
    <scope>NUCLEOTIDE SEQUENCE [LARGE SCALE GENOMIC DNA]</scope>
    <source>
        <strain evidence="20">OTK</strain>
    </source>
</reference>
<feature type="binding site" evidence="18">
    <location>
        <begin position="238"/>
        <end position="239"/>
    </location>
    <ligand>
        <name>ATP</name>
        <dbReference type="ChEBI" id="CHEBI:30616"/>
    </ligand>
</feature>
<dbReference type="FunFam" id="3.40.50.620:FF:000053">
    <property type="entry name" value="Probable tRNA sulfurtransferase"/>
    <property type="match status" value="1"/>
</dbReference>
<dbReference type="GO" id="GO:0005829">
    <property type="term" value="C:cytosol"/>
    <property type="evidence" value="ECO:0007669"/>
    <property type="project" value="TreeGrafter"/>
</dbReference>
<dbReference type="GO" id="GO:0005524">
    <property type="term" value="F:ATP binding"/>
    <property type="evidence" value="ECO:0007669"/>
    <property type="project" value="UniProtKB-UniRule"/>
</dbReference>
<evidence type="ECO:0000256" key="7">
    <source>
        <dbReference type="ARBA" id="ARBA00022884"/>
    </source>
</evidence>
<dbReference type="GO" id="GO:0000049">
    <property type="term" value="F:tRNA binding"/>
    <property type="evidence" value="ECO:0007669"/>
    <property type="project" value="UniProtKB-UniRule"/>
</dbReference>
<evidence type="ECO:0000256" key="15">
    <source>
        <dbReference type="ARBA" id="ARBA00075337"/>
    </source>
</evidence>
<organism evidence="20">
    <name type="scientific">Treponema denticola OTK</name>
    <dbReference type="NCBI Taxonomy" id="999434"/>
    <lineage>
        <taxon>Bacteria</taxon>
        <taxon>Pseudomonadati</taxon>
        <taxon>Spirochaetota</taxon>
        <taxon>Spirochaetia</taxon>
        <taxon>Spirochaetales</taxon>
        <taxon>Treponemataceae</taxon>
        <taxon>Treponema</taxon>
    </lineage>
</organism>
<dbReference type="Gene3D" id="3.30.2130.30">
    <property type="match status" value="1"/>
</dbReference>
<gene>
    <name evidence="18" type="primary">thiI</name>
    <name evidence="20" type="ORF">HMPREF9723_00958</name>
</gene>
<dbReference type="CDD" id="cd11716">
    <property type="entry name" value="THUMP_ThiI"/>
    <property type="match status" value="1"/>
</dbReference>
<dbReference type="InterPro" id="IPR004114">
    <property type="entry name" value="THUMP_dom"/>
</dbReference>
<sequence length="419" mass="47307">MIHLFYRMVNTGIKHKISPDGLFCIFKIKYKNMEELFYLAKIGEINLKKGNLKDFEMRLSQNLRSYLPEAKPNIRVRAGRMYVSVKPEFKEKTEEALNKLIGITGWAEAIPAEKTIEAITETARAEAIRARNAGAKTFKIESRRGEKNFPLTSYEISREVGGVIHTEGILKVDVHNPDIVISIEVRERAFIYGLEHKGRRGLPCGCSGRGLLLLSGGIDSPVAGFKMLTRGMKLDYIYFHSHPYTSPEAQAKVEKLAEILAGYGLGGYLNIIPFTKVQQQIREKSPEAYLTLMMRICMMKIANMTARGINSKCLITGESLAQVASQTVENLTVTNSYAEFPVFRPLIGLDKEEITIEAKEIGTYETSILPYEDCCVMFSPKHPILHSNLKDAAEIFERMEIDGLLEEAYSQREVKKMSF</sequence>
<feature type="binding site" evidence="18">
    <location>
        <position position="317"/>
    </location>
    <ligand>
        <name>ATP</name>
        <dbReference type="ChEBI" id="CHEBI:30616"/>
    </ligand>
</feature>
<dbReference type="InterPro" id="IPR003720">
    <property type="entry name" value="tRNA_STrfase"/>
</dbReference>
<accession>A0A0F6MS80</accession>
<dbReference type="GO" id="GO:0002937">
    <property type="term" value="P:tRNA 4-thiouridine biosynthesis"/>
    <property type="evidence" value="ECO:0007669"/>
    <property type="project" value="TreeGrafter"/>
</dbReference>
<dbReference type="PROSITE" id="PS51165">
    <property type="entry name" value="THUMP"/>
    <property type="match status" value="1"/>
</dbReference>
<protein>
    <recommendedName>
        <fullName evidence="14 18">Probable tRNA sulfurtransferase</fullName>
        <ecNumber evidence="13 18">2.8.1.4</ecNumber>
    </recommendedName>
    <alternativeName>
        <fullName evidence="15 18">Sulfur carrier protein ThiS sulfurtransferase</fullName>
    </alternativeName>
    <alternativeName>
        <fullName evidence="16 18">Thiamine biosynthesis protein ThiI</fullName>
    </alternativeName>
    <alternativeName>
        <fullName evidence="17 18">tRNA 4-thiouridine synthase</fullName>
    </alternativeName>
</protein>
<dbReference type="Pfam" id="PF22025">
    <property type="entry name" value="ThiI_fer"/>
    <property type="match status" value="1"/>
</dbReference>
<feature type="binding site" evidence="18">
    <location>
        <begin position="213"/>
        <end position="214"/>
    </location>
    <ligand>
        <name>ATP</name>
        <dbReference type="ChEBI" id="CHEBI:30616"/>
    </ligand>
</feature>